<feature type="domain" description="Homologous recombination OB-fold protein OB-fold" evidence="2">
    <location>
        <begin position="648"/>
        <end position="731"/>
    </location>
</feature>
<feature type="compositionally biased region" description="Polar residues" evidence="1">
    <location>
        <begin position="467"/>
        <end position="483"/>
    </location>
</feature>
<dbReference type="AlphaFoldDB" id="A0A9D4AZ94"/>
<sequence length="847" mass="89919">MAILILRTGDAEMQNQVKKTREFIGKIAEPSWKCCPIQVSSLQTQSLDRGGYGGLAVATDCPMADTQGTSWMEFHPGGREGVEDKERQDRTIETVMETVYGGVKLAVGNMPLDTGDSKACRLQKLFAVEGELEDEDFLSAVEDAENQFSDLVPVSSRCSRPFSAGPRDPGTPLAPAQESPLPALPSTSMLSPVFGLQNLPKVRVGADCPSSKTPGLRPLTDRTVEPPAVGFKSVKNQVAPTLAVPALRTSNRTPSCSSAAGFKFVSRRPPLPEAPRDDEFENDLFLAACMQADAACVQPGPGPAAAEEMSLLHTRGGKGSPGGTAFKKLRVGAPMVTPSPGGSVSLQHEGTRAISMGEDRLQDRSPFPQADPALKLKLRPSTARSCSSQSSLVARATSLGNAVPQGSTAAGTSCGTISAPTCHAWRPFQASRGQPGTEASSPSVAPGKAPSLISPGSGNPRPPTPQMPSQGCSTPRGPSSSWQPPVRLPAGPRCLMTCVESPTSTPRAPYSASAAAGNLQSPVVTNHLVQLVTAANKTPKASGWTRSRVKSRRFPGPAGILPHQHGGKNLEEILISTPQTPAHGALAKLRTEEVPSSQQPIEEDFGKGPWLAMKSELRLDERDPSCFLRTYSVAMVLRKAALKQLPKNKVPSMAVMIKSLTRTNVDAGAVFKDPTGEMQGTVHRLLLEERQSDLKAGSVLLLKQVGVFSPSHRNHYLNVTPNNLVKIYVPESSTGSPLQPSQEHGEMGDRTVPVSLEVQSPAEFQQNSPENVSGGAPNPRSTWSSRRDGNSSWRTELSCHGDSTSGSNRPSQEEPLGAEACDMDDLDGLLGQLPEDFFAASAMESSR</sequence>
<organism evidence="3 4">
    <name type="scientific">Mauremys mutica</name>
    <name type="common">yellowpond turtle</name>
    <dbReference type="NCBI Taxonomy" id="74926"/>
    <lineage>
        <taxon>Eukaryota</taxon>
        <taxon>Metazoa</taxon>
        <taxon>Chordata</taxon>
        <taxon>Craniata</taxon>
        <taxon>Vertebrata</taxon>
        <taxon>Euteleostomi</taxon>
        <taxon>Archelosauria</taxon>
        <taxon>Testudinata</taxon>
        <taxon>Testudines</taxon>
        <taxon>Cryptodira</taxon>
        <taxon>Durocryptodira</taxon>
        <taxon>Testudinoidea</taxon>
        <taxon>Geoemydidae</taxon>
        <taxon>Geoemydinae</taxon>
        <taxon>Mauremys</taxon>
    </lineage>
</organism>
<feature type="compositionally biased region" description="Polar residues" evidence="1">
    <location>
        <begin position="431"/>
        <end position="443"/>
    </location>
</feature>
<dbReference type="Proteomes" id="UP000827986">
    <property type="component" value="Unassembled WGS sequence"/>
</dbReference>
<comment type="caution">
    <text evidence="3">The sequence shown here is derived from an EMBL/GenBank/DDBJ whole genome shotgun (WGS) entry which is preliminary data.</text>
</comment>
<reference evidence="3" key="1">
    <citation type="submission" date="2021-09" db="EMBL/GenBank/DDBJ databases">
        <title>The genome of Mauremys mutica provides insights into the evolution of semi-aquatic lifestyle.</title>
        <authorList>
            <person name="Gong S."/>
            <person name="Gao Y."/>
        </authorList>
    </citation>
    <scope>NUCLEOTIDE SEQUENCE</scope>
    <source>
        <strain evidence="3">MM-2020</strain>
        <tissue evidence="3">Muscle</tissue>
    </source>
</reference>
<accession>A0A9D4AZ94</accession>
<feature type="compositionally biased region" description="Polar residues" evidence="1">
    <location>
        <begin position="779"/>
        <end position="810"/>
    </location>
</feature>
<name>A0A9D4AZ94_9SAUR</name>
<feature type="region of interest" description="Disordered" evidence="1">
    <location>
        <begin position="427"/>
        <end position="487"/>
    </location>
</feature>
<protein>
    <recommendedName>
        <fullName evidence="2">Homologous recombination OB-fold protein OB-fold domain-containing protein</fullName>
    </recommendedName>
</protein>
<dbReference type="PANTHER" id="PTHR14523:SF1">
    <property type="entry name" value="HOMOLOGOUS RECOMBINATION OB-FOLD PROTEIN"/>
    <property type="match status" value="1"/>
</dbReference>
<proteinExistence type="predicted"/>
<dbReference type="Pfam" id="PF15072">
    <property type="entry name" value="HROB"/>
    <property type="match status" value="1"/>
</dbReference>
<keyword evidence="4" id="KW-1185">Reference proteome</keyword>
<dbReference type="PANTHER" id="PTHR14523">
    <property type="entry name" value="UNCHARACTERIZED PROTEIN C17ORF53 HOMOLOG"/>
    <property type="match status" value="1"/>
</dbReference>
<evidence type="ECO:0000256" key="1">
    <source>
        <dbReference type="SAM" id="MobiDB-lite"/>
    </source>
</evidence>
<feature type="region of interest" description="Disordered" evidence="1">
    <location>
        <begin position="360"/>
        <end position="385"/>
    </location>
</feature>
<evidence type="ECO:0000313" key="4">
    <source>
        <dbReference type="Proteomes" id="UP000827986"/>
    </source>
</evidence>
<evidence type="ECO:0000259" key="2">
    <source>
        <dbReference type="Pfam" id="PF15072"/>
    </source>
</evidence>
<evidence type="ECO:0000313" key="3">
    <source>
        <dbReference type="EMBL" id="KAH1174301.1"/>
    </source>
</evidence>
<gene>
    <name evidence="3" type="ORF">KIL84_002445</name>
</gene>
<dbReference type="EMBL" id="JAHDVG010000480">
    <property type="protein sequence ID" value="KAH1174301.1"/>
    <property type="molecule type" value="Genomic_DNA"/>
</dbReference>
<feature type="region of interest" description="Disordered" evidence="1">
    <location>
        <begin position="764"/>
        <end position="817"/>
    </location>
</feature>
<feature type="region of interest" description="Disordered" evidence="1">
    <location>
        <begin position="158"/>
        <end position="186"/>
    </location>
</feature>
<dbReference type="InterPro" id="IPR058570">
    <property type="entry name" value="HROB_OB"/>
</dbReference>
<dbReference type="InterPro" id="IPR028045">
    <property type="entry name" value="HROB"/>
</dbReference>
<feature type="region of interest" description="Disordered" evidence="1">
    <location>
        <begin position="542"/>
        <end position="565"/>
    </location>
</feature>
<dbReference type="GO" id="GO:0000725">
    <property type="term" value="P:recombinational repair"/>
    <property type="evidence" value="ECO:0007669"/>
    <property type="project" value="InterPro"/>
</dbReference>